<dbReference type="Proteomes" id="UP001066276">
    <property type="component" value="Chromosome 6"/>
</dbReference>
<feature type="compositionally biased region" description="Basic and acidic residues" evidence="1">
    <location>
        <begin position="128"/>
        <end position="137"/>
    </location>
</feature>
<keyword evidence="3" id="KW-1185">Reference proteome</keyword>
<organism evidence="2 3">
    <name type="scientific">Pleurodeles waltl</name>
    <name type="common">Iberian ribbed newt</name>
    <dbReference type="NCBI Taxonomy" id="8319"/>
    <lineage>
        <taxon>Eukaryota</taxon>
        <taxon>Metazoa</taxon>
        <taxon>Chordata</taxon>
        <taxon>Craniata</taxon>
        <taxon>Vertebrata</taxon>
        <taxon>Euteleostomi</taxon>
        <taxon>Amphibia</taxon>
        <taxon>Batrachia</taxon>
        <taxon>Caudata</taxon>
        <taxon>Salamandroidea</taxon>
        <taxon>Salamandridae</taxon>
        <taxon>Pleurodelinae</taxon>
        <taxon>Pleurodeles</taxon>
    </lineage>
</organism>
<dbReference type="EMBL" id="JANPWB010000010">
    <property type="protein sequence ID" value="KAJ1145131.1"/>
    <property type="molecule type" value="Genomic_DNA"/>
</dbReference>
<evidence type="ECO:0000256" key="1">
    <source>
        <dbReference type="SAM" id="MobiDB-lite"/>
    </source>
</evidence>
<comment type="caution">
    <text evidence="2">The sequence shown here is derived from an EMBL/GenBank/DDBJ whole genome shotgun (WGS) entry which is preliminary data.</text>
</comment>
<proteinExistence type="predicted"/>
<accession>A0AAV7QX69</accession>
<dbReference type="AlphaFoldDB" id="A0AAV7QX69"/>
<evidence type="ECO:0000313" key="2">
    <source>
        <dbReference type="EMBL" id="KAJ1145131.1"/>
    </source>
</evidence>
<name>A0AAV7QX69_PLEWA</name>
<reference evidence="2" key="1">
    <citation type="journal article" date="2022" name="bioRxiv">
        <title>Sequencing and chromosome-scale assembly of the giantPleurodeles waltlgenome.</title>
        <authorList>
            <person name="Brown T."/>
            <person name="Elewa A."/>
            <person name="Iarovenko S."/>
            <person name="Subramanian E."/>
            <person name="Araus A.J."/>
            <person name="Petzold A."/>
            <person name="Susuki M."/>
            <person name="Suzuki K.-i.T."/>
            <person name="Hayashi T."/>
            <person name="Toyoda A."/>
            <person name="Oliveira C."/>
            <person name="Osipova E."/>
            <person name="Leigh N.D."/>
            <person name="Simon A."/>
            <person name="Yun M.H."/>
        </authorList>
    </citation>
    <scope>NUCLEOTIDE SEQUENCE</scope>
    <source>
        <strain evidence="2">20211129_DDA</strain>
        <tissue evidence="2">Liver</tissue>
    </source>
</reference>
<evidence type="ECO:0000313" key="3">
    <source>
        <dbReference type="Proteomes" id="UP001066276"/>
    </source>
</evidence>
<protein>
    <submittedName>
        <fullName evidence="2">Uncharacterized protein</fullName>
    </submittedName>
</protein>
<gene>
    <name evidence="2" type="ORF">NDU88_011423</name>
</gene>
<sequence>MGAPASRPLLLKGHKRSVPWAAACRVVRPGLKSRESQGVPDGGENWDRGCPAKPPPARGRRPVWTPHWTLGTAGDVEGLPGTTPGGARRDPKLPEGRVTVGPPLVFPSLQTTSRRRSPGAEVDGGCAPRRDNTRHGVEGPGALPVRSVEGLGARRGQWSLTGPRPLEEEEQLILWPA</sequence>
<feature type="region of interest" description="Disordered" evidence="1">
    <location>
        <begin position="28"/>
        <end position="145"/>
    </location>
</feature>